<accession>A0ABN6SVG0</accession>
<reference evidence="1 2" key="1">
    <citation type="journal article" date="2022" name="Front. Microbiol.">
        <title>Male-killing mechanisms vary between Spiroplasma species.</title>
        <authorList>
            <person name="Arai H."/>
            <person name="Inoue M."/>
            <person name="Kageyama D."/>
        </authorList>
    </citation>
    <scope>NUCLEOTIDE SEQUENCE [LARGE SCALE GENOMIC DNA]</scope>
    <source>
        <strain evidence="2">sHm</strain>
    </source>
</reference>
<evidence type="ECO:0000313" key="1">
    <source>
        <dbReference type="EMBL" id="BDT02836.1"/>
    </source>
</evidence>
<dbReference type="EMBL" id="AP026933">
    <property type="protein sequence ID" value="BDT02836.1"/>
    <property type="molecule type" value="Genomic_DNA"/>
</dbReference>
<gene>
    <name evidence="1" type="ORF">SHM_04820</name>
</gene>
<protein>
    <submittedName>
        <fullName evidence="1">Uncharacterized protein</fullName>
    </submittedName>
</protein>
<keyword evidence="2" id="KW-1185">Reference proteome</keyword>
<dbReference type="Proteomes" id="UP001163387">
    <property type="component" value="Chromosome"/>
</dbReference>
<evidence type="ECO:0000313" key="2">
    <source>
        <dbReference type="Proteomes" id="UP001163387"/>
    </source>
</evidence>
<proteinExistence type="predicted"/>
<dbReference type="RefSeq" id="WP_281749046.1">
    <property type="nucleotide sequence ID" value="NZ_AP026933.1"/>
</dbReference>
<organism evidence="1 2">
    <name type="scientific">Spiroplasma ixodetis</name>
    <dbReference type="NCBI Taxonomy" id="2141"/>
    <lineage>
        <taxon>Bacteria</taxon>
        <taxon>Bacillati</taxon>
        <taxon>Mycoplasmatota</taxon>
        <taxon>Mollicutes</taxon>
        <taxon>Entomoplasmatales</taxon>
        <taxon>Spiroplasmataceae</taxon>
        <taxon>Spiroplasma</taxon>
    </lineage>
</organism>
<sequence length="453" mass="53703">MQKILHKNEKIKQERLNYLLTRIKLVNNVQMLSYLQKRLLTKSKEYLIISNVFNEVHNLSLYNREAVKGYIIRSTKNNNLLATDFDYKIDNLFNENFPGFVEIHKNLLLELQHKPEAVIGSLLQFLEELKEIEKNKLLAKTSPIYTSKRMGESYFSLLSYANYEGIFSETINNIKDIKLKILNSKNNEEIRKYQQQLEEISIKFWESQKDFTKLVNELMNVYFSNEKQEIWLKFALEEHFLSENQILKNNVIKNYKDKAEEKFTKISSVLKINQQLVQGFQEELSDTFKVSRQRIKQKLNQQRLATGNWKVDDIISINSIIDITGINEKQAVSFKVLTKNKDDFTVIIQYLNSKKQLEYKIRDITINNCGTFNFTLNKEEFTFPNWQEILKLQSLINDYIIWKDKELVEHVELLSNKLKKISNSVLSFVKVNNQNFSIIENEKLICKKLKKNY</sequence>
<name>A0ABN6SVG0_9MOLU</name>